<feature type="domain" description="Porphobilinogen deaminase N-terminal" evidence="6">
    <location>
        <begin position="2"/>
        <end position="189"/>
    </location>
</feature>
<evidence type="ECO:0000259" key="7">
    <source>
        <dbReference type="Pfam" id="PF03900"/>
    </source>
</evidence>
<evidence type="ECO:0000256" key="1">
    <source>
        <dbReference type="ARBA" id="ARBA00001916"/>
    </source>
</evidence>
<proteinExistence type="inferred from homology"/>
<dbReference type="EMBL" id="UINC01022720">
    <property type="protein sequence ID" value="SVA92914.1"/>
    <property type="molecule type" value="Genomic_DNA"/>
</dbReference>
<dbReference type="InterPro" id="IPR000860">
    <property type="entry name" value="HemC"/>
</dbReference>
<sequence length="277" mass="29891">MVARMLQDTYPELSVEIRIFKTKGDRVTNAPLSSVGGEGLFVKELERALVAEEVDLAIHSLKDMPTVMKNGLMLASVLERGDVRDALISKHDGGFKALPKAARIGTSSPRRRAQMLGHRPDLTVVNIRGNLDTRLKKLEETDLDAIVLAAAGLDRMGWGDRITERLSCEIILPAVGQGALAIQTRCDNKVMPLVQTLNHDPTALAVTAERGFLYALSGGCQTPIGAWARFHGEALWVDGLVAATDGAWLVRDTIAGSPDDAEALGAQLAEQVQQKLP</sequence>
<dbReference type="PANTHER" id="PTHR11557:SF0">
    <property type="entry name" value="PORPHOBILINOGEN DEAMINASE"/>
    <property type="match status" value="1"/>
</dbReference>
<dbReference type="GO" id="GO:0006783">
    <property type="term" value="P:heme biosynthetic process"/>
    <property type="evidence" value="ECO:0007669"/>
    <property type="project" value="TreeGrafter"/>
</dbReference>
<dbReference type="FunFam" id="3.40.190.10:FF:000005">
    <property type="entry name" value="Porphobilinogen deaminase"/>
    <property type="match status" value="1"/>
</dbReference>
<dbReference type="EC" id="2.5.1.61" evidence="3"/>
<organism evidence="8">
    <name type="scientific">marine metagenome</name>
    <dbReference type="NCBI Taxonomy" id="408172"/>
    <lineage>
        <taxon>unclassified sequences</taxon>
        <taxon>metagenomes</taxon>
        <taxon>ecological metagenomes</taxon>
    </lineage>
</organism>
<dbReference type="InterPro" id="IPR022417">
    <property type="entry name" value="Porphobilin_deaminase_N"/>
</dbReference>
<dbReference type="Gene3D" id="3.40.190.10">
    <property type="entry name" value="Periplasmic binding protein-like II"/>
    <property type="match status" value="2"/>
</dbReference>
<protein>
    <recommendedName>
        <fullName evidence="3">hydroxymethylbilane synthase</fullName>
        <ecNumber evidence="3">2.5.1.61</ecNumber>
    </recommendedName>
</protein>
<evidence type="ECO:0000256" key="4">
    <source>
        <dbReference type="ARBA" id="ARBA00022679"/>
    </source>
</evidence>
<dbReference type="Pfam" id="PF01379">
    <property type="entry name" value="Porphobil_deam"/>
    <property type="match status" value="1"/>
</dbReference>
<dbReference type="InterPro" id="IPR022418">
    <property type="entry name" value="Porphobilinogen_deaminase_C"/>
</dbReference>
<accession>A0A381ZUX7</accession>
<dbReference type="GO" id="GO:0005737">
    <property type="term" value="C:cytoplasm"/>
    <property type="evidence" value="ECO:0007669"/>
    <property type="project" value="TreeGrafter"/>
</dbReference>
<dbReference type="PIRSF" id="PIRSF001438">
    <property type="entry name" value="4pyrrol_synth_OHMeBilane_synth"/>
    <property type="match status" value="1"/>
</dbReference>
<dbReference type="HAMAP" id="MF_00260">
    <property type="entry name" value="Porphobil_deam"/>
    <property type="match status" value="1"/>
</dbReference>
<name>A0A381ZUX7_9ZZZZ</name>
<dbReference type="PRINTS" id="PR00151">
    <property type="entry name" value="PORPHBDMNASE"/>
</dbReference>
<dbReference type="Gene3D" id="3.30.160.40">
    <property type="entry name" value="Porphobilinogen deaminase, C-terminal domain"/>
    <property type="match status" value="1"/>
</dbReference>
<dbReference type="PANTHER" id="PTHR11557">
    <property type="entry name" value="PORPHOBILINOGEN DEAMINASE"/>
    <property type="match status" value="1"/>
</dbReference>
<dbReference type="NCBIfam" id="TIGR00212">
    <property type="entry name" value="hemC"/>
    <property type="match status" value="1"/>
</dbReference>
<dbReference type="PROSITE" id="PS00533">
    <property type="entry name" value="PORPHOBILINOGEN_DEAM"/>
    <property type="match status" value="1"/>
</dbReference>
<dbReference type="GO" id="GO:0004418">
    <property type="term" value="F:hydroxymethylbilane synthase activity"/>
    <property type="evidence" value="ECO:0007669"/>
    <property type="project" value="UniProtKB-EC"/>
</dbReference>
<dbReference type="InterPro" id="IPR022419">
    <property type="entry name" value="Porphobilin_deaminase_cofac_BS"/>
</dbReference>
<gene>
    <name evidence="8" type="ORF">METZ01_LOCUS145768</name>
</gene>
<reference evidence="8" key="1">
    <citation type="submission" date="2018-05" db="EMBL/GenBank/DDBJ databases">
        <authorList>
            <person name="Lanie J.A."/>
            <person name="Ng W.-L."/>
            <person name="Kazmierczak K.M."/>
            <person name="Andrzejewski T.M."/>
            <person name="Davidsen T.M."/>
            <person name="Wayne K.J."/>
            <person name="Tettelin H."/>
            <person name="Glass J.I."/>
            <person name="Rusch D."/>
            <person name="Podicherti R."/>
            <person name="Tsui H.-C.T."/>
            <person name="Winkler M.E."/>
        </authorList>
    </citation>
    <scope>NUCLEOTIDE SEQUENCE</scope>
</reference>
<comment type="cofactor">
    <cofactor evidence="1">
        <name>dipyrromethane</name>
        <dbReference type="ChEBI" id="CHEBI:60342"/>
    </cofactor>
</comment>
<feature type="domain" description="Porphobilinogen deaminase C-terminal" evidence="7">
    <location>
        <begin position="204"/>
        <end position="272"/>
    </location>
</feature>
<dbReference type="AlphaFoldDB" id="A0A381ZUX7"/>
<evidence type="ECO:0000256" key="3">
    <source>
        <dbReference type="ARBA" id="ARBA00012655"/>
    </source>
</evidence>
<comment type="similarity">
    <text evidence="2">Belongs to the HMBS family.</text>
</comment>
<keyword evidence="5" id="KW-0627">Porphyrin biosynthesis</keyword>
<dbReference type="Pfam" id="PF03900">
    <property type="entry name" value="Porphobil_deamC"/>
    <property type="match status" value="1"/>
</dbReference>
<dbReference type="InterPro" id="IPR036803">
    <property type="entry name" value="Porphobilinogen_deaminase_C_sf"/>
</dbReference>
<evidence type="ECO:0000256" key="5">
    <source>
        <dbReference type="ARBA" id="ARBA00023244"/>
    </source>
</evidence>
<evidence type="ECO:0000259" key="6">
    <source>
        <dbReference type="Pfam" id="PF01379"/>
    </source>
</evidence>
<evidence type="ECO:0000256" key="2">
    <source>
        <dbReference type="ARBA" id="ARBA00005638"/>
    </source>
</evidence>
<keyword evidence="4" id="KW-0808">Transferase</keyword>
<dbReference type="SUPFAM" id="SSF53850">
    <property type="entry name" value="Periplasmic binding protein-like II"/>
    <property type="match status" value="1"/>
</dbReference>
<evidence type="ECO:0000313" key="8">
    <source>
        <dbReference type="EMBL" id="SVA92914.1"/>
    </source>
</evidence>
<dbReference type="SUPFAM" id="SSF54782">
    <property type="entry name" value="Porphobilinogen deaminase (hydroxymethylbilane synthase), C-terminal domain"/>
    <property type="match status" value="1"/>
</dbReference>